<keyword evidence="4" id="KW-1185">Reference proteome</keyword>
<dbReference type="InterPro" id="IPR000873">
    <property type="entry name" value="AMP-dep_synth/lig_dom"/>
</dbReference>
<name>A0A542Y1Q8_9MICO</name>
<dbReference type="GO" id="GO:0016878">
    <property type="term" value="F:acid-thiol ligase activity"/>
    <property type="evidence" value="ECO:0007669"/>
    <property type="project" value="UniProtKB-ARBA"/>
</dbReference>
<evidence type="ECO:0000259" key="1">
    <source>
        <dbReference type="Pfam" id="PF00501"/>
    </source>
</evidence>
<dbReference type="Gene3D" id="3.40.50.12780">
    <property type="entry name" value="N-terminal domain of ligase-like"/>
    <property type="match status" value="1"/>
</dbReference>
<reference evidence="3 4" key="1">
    <citation type="submission" date="2019-06" db="EMBL/GenBank/DDBJ databases">
        <title>Sequencing the genomes of 1000 actinobacteria strains.</title>
        <authorList>
            <person name="Klenk H.-P."/>
        </authorList>
    </citation>
    <scope>NUCLEOTIDE SEQUENCE [LARGE SCALE GENOMIC DNA]</scope>
    <source>
        <strain evidence="3 4">DSM 26477</strain>
    </source>
</reference>
<keyword evidence="3" id="KW-0436">Ligase</keyword>
<dbReference type="Pfam" id="PF00501">
    <property type="entry name" value="AMP-binding"/>
    <property type="match status" value="1"/>
</dbReference>
<evidence type="ECO:0000313" key="3">
    <source>
        <dbReference type="EMBL" id="TQL42012.1"/>
    </source>
</evidence>
<comment type="caution">
    <text evidence="3">The sequence shown here is derived from an EMBL/GenBank/DDBJ whole genome shotgun (WGS) entry which is preliminary data.</text>
</comment>
<protein>
    <submittedName>
        <fullName evidence="3">Acyl-CoA ligase (AMP-forming) (Exosortase A-associated)</fullName>
    </submittedName>
</protein>
<feature type="domain" description="AMP-dependent synthetase/ligase" evidence="1">
    <location>
        <begin position="13"/>
        <end position="385"/>
    </location>
</feature>
<dbReference type="PROSITE" id="PS00455">
    <property type="entry name" value="AMP_BINDING"/>
    <property type="match status" value="1"/>
</dbReference>
<dbReference type="Gene3D" id="3.30.300.30">
    <property type="match status" value="1"/>
</dbReference>
<evidence type="ECO:0000259" key="2">
    <source>
        <dbReference type="Pfam" id="PF13193"/>
    </source>
</evidence>
<dbReference type="RefSeq" id="WP_246081498.1">
    <property type="nucleotide sequence ID" value="NZ_VFOM01000004.1"/>
</dbReference>
<dbReference type="InterPro" id="IPR020845">
    <property type="entry name" value="AMP-binding_CS"/>
</dbReference>
<dbReference type="SUPFAM" id="SSF56801">
    <property type="entry name" value="Acetyl-CoA synthetase-like"/>
    <property type="match status" value="1"/>
</dbReference>
<accession>A0A542Y1Q8</accession>
<dbReference type="InterPro" id="IPR017529">
    <property type="entry name" value="AcylCoA_ligase_PEP_1"/>
</dbReference>
<feature type="domain" description="AMP-binding enzyme C-terminal" evidence="2">
    <location>
        <begin position="445"/>
        <end position="519"/>
    </location>
</feature>
<dbReference type="EMBL" id="VFOM01000004">
    <property type="protein sequence ID" value="TQL42012.1"/>
    <property type="molecule type" value="Genomic_DNA"/>
</dbReference>
<sequence>MTAIRTHLHDLLAQAAAATPAAPALSYRGTTVDYEEVWRMSRTAAAQLLTVGLQRGDRVAIYLEKRIETVVSIFAVSAAGGVFVPVNPVLKPTQVWHILSDSGAEVLVTSAERLPQLAAILPATRITQVIVVGDGAASDRTASGDMAADGAASLLLHRWEHGQLAAGEPASSSAIDVDPAAILYTSGSTGSPKGVVVSHRNLIVGAESVSSYLGNTSDDVILSVLPLSFDAGLSQVTTAFSVGAHCVLMNYLLPREVPRLCEQYGVTGLTCVPPLWLQLADLDWPEETAQRLRYWANTGGRMPRATLDRLRGVFTTAEPYLMYGLTEAFRSTYLDPAEVDRRPDSIGRAIPNAEVLVLRPDGTPCAPGEEGELVHRGALVTLGYWNDPVRTAERYRLVRHPQWRAPETAVWSGDTVVADADGFLYFVGRKDHMIKTSGYRVSPDEIEEAAYSTGLVRDAVALGVDDPALGQRIVLVATPTATGLDVVALTAALKKLLPLYMVPSRIELREELLRSPNGKYDRTLLAEEVVA</sequence>
<dbReference type="Proteomes" id="UP000317998">
    <property type="component" value="Unassembled WGS sequence"/>
</dbReference>
<dbReference type="AlphaFoldDB" id="A0A542Y1Q8"/>
<gene>
    <name evidence="3" type="ORF">FB562_2602</name>
</gene>
<dbReference type="Pfam" id="PF13193">
    <property type="entry name" value="AMP-binding_C"/>
    <property type="match status" value="1"/>
</dbReference>
<proteinExistence type="predicted"/>
<dbReference type="InterPro" id="IPR025110">
    <property type="entry name" value="AMP-bd_C"/>
</dbReference>
<organism evidence="3 4">
    <name type="scientific">Homoserinimonas aerilata</name>
    <dbReference type="NCBI Taxonomy" id="1162970"/>
    <lineage>
        <taxon>Bacteria</taxon>
        <taxon>Bacillati</taxon>
        <taxon>Actinomycetota</taxon>
        <taxon>Actinomycetes</taxon>
        <taxon>Micrococcales</taxon>
        <taxon>Microbacteriaceae</taxon>
        <taxon>Homoserinimonas</taxon>
    </lineage>
</organism>
<evidence type="ECO:0000313" key="4">
    <source>
        <dbReference type="Proteomes" id="UP000317998"/>
    </source>
</evidence>
<dbReference type="PANTHER" id="PTHR43767">
    <property type="entry name" value="LONG-CHAIN-FATTY-ACID--COA LIGASE"/>
    <property type="match status" value="1"/>
</dbReference>
<dbReference type="NCBIfam" id="TIGR03098">
    <property type="entry name" value="ligase_PEP_1"/>
    <property type="match status" value="1"/>
</dbReference>
<dbReference type="InterPro" id="IPR045851">
    <property type="entry name" value="AMP-bd_C_sf"/>
</dbReference>
<dbReference type="PANTHER" id="PTHR43767:SF1">
    <property type="entry name" value="NONRIBOSOMAL PEPTIDE SYNTHASE PES1 (EUROFUNG)-RELATED"/>
    <property type="match status" value="1"/>
</dbReference>
<dbReference type="InterPro" id="IPR050237">
    <property type="entry name" value="ATP-dep_AMP-bd_enzyme"/>
</dbReference>
<dbReference type="InterPro" id="IPR042099">
    <property type="entry name" value="ANL_N_sf"/>
</dbReference>